<evidence type="ECO:0000256" key="1">
    <source>
        <dbReference type="SAM" id="MobiDB-lite"/>
    </source>
</evidence>
<sequence>MQITRIAAFLSLVLPAVLAAEQASGALERRSVGGLASAATLRVREADAPVLAERSPKKKNGKKGANAANAANADNAKSKSSEPIIKASPGQTQAEEDAITAELDRENNPQKRSTAPKAAMKN</sequence>
<feature type="chain" id="PRO_5028309708" evidence="2">
    <location>
        <begin position="20"/>
        <end position="122"/>
    </location>
</feature>
<dbReference type="Proteomes" id="UP000515153">
    <property type="component" value="Chromosome VII"/>
</dbReference>
<reference evidence="4" key="3">
    <citation type="submission" date="2025-08" db="UniProtKB">
        <authorList>
            <consortium name="RefSeq"/>
        </authorList>
    </citation>
    <scope>IDENTIFICATION</scope>
    <source>
        <strain evidence="4">NI907</strain>
    </source>
</reference>
<dbReference type="GeneID" id="41965750"/>
<accession>A0A6P8AYW5</accession>
<gene>
    <name evidence="4" type="ORF">PgNI_10871</name>
</gene>
<reference evidence="4" key="2">
    <citation type="submission" date="2019-10" db="EMBL/GenBank/DDBJ databases">
        <authorList>
            <consortium name="NCBI Genome Project"/>
        </authorList>
    </citation>
    <scope>NUCLEOTIDE SEQUENCE</scope>
    <source>
        <strain evidence="4">NI907</strain>
    </source>
</reference>
<organism evidence="3 4">
    <name type="scientific">Pyricularia grisea</name>
    <name type="common">Crabgrass-specific blast fungus</name>
    <name type="synonym">Magnaporthe grisea</name>
    <dbReference type="NCBI Taxonomy" id="148305"/>
    <lineage>
        <taxon>Eukaryota</taxon>
        <taxon>Fungi</taxon>
        <taxon>Dikarya</taxon>
        <taxon>Ascomycota</taxon>
        <taxon>Pezizomycotina</taxon>
        <taxon>Sordariomycetes</taxon>
        <taxon>Sordariomycetidae</taxon>
        <taxon>Magnaporthales</taxon>
        <taxon>Pyriculariaceae</taxon>
        <taxon>Pyricularia</taxon>
    </lineage>
</organism>
<evidence type="ECO:0000313" key="4">
    <source>
        <dbReference type="RefSeq" id="XP_030980067.1"/>
    </source>
</evidence>
<feature type="signal peptide" evidence="2">
    <location>
        <begin position="1"/>
        <end position="19"/>
    </location>
</feature>
<evidence type="ECO:0000313" key="3">
    <source>
        <dbReference type="Proteomes" id="UP000515153"/>
    </source>
</evidence>
<reference evidence="3 4" key="1">
    <citation type="journal article" date="2019" name="Mol. Biol. Evol.">
        <title>Blast fungal genomes show frequent chromosomal changes, gene gains and losses, and effector gene turnover.</title>
        <authorList>
            <person name="Gomez Luciano L.B."/>
            <person name="Jason Tsai I."/>
            <person name="Chuma I."/>
            <person name="Tosa Y."/>
            <person name="Chen Y.H."/>
            <person name="Li J.Y."/>
            <person name="Li M.Y."/>
            <person name="Jade Lu M.Y."/>
            <person name="Nakayashiki H."/>
            <person name="Li W.H."/>
        </authorList>
    </citation>
    <scope>NUCLEOTIDE SEQUENCE [LARGE SCALE GENOMIC DNA]</scope>
    <source>
        <strain evidence="3 4">NI907</strain>
    </source>
</reference>
<name>A0A6P8AYW5_PYRGI</name>
<protein>
    <submittedName>
        <fullName evidence="4">Uncharacterized protein</fullName>
    </submittedName>
</protein>
<feature type="compositionally biased region" description="Low complexity" evidence="1">
    <location>
        <begin position="63"/>
        <end position="75"/>
    </location>
</feature>
<proteinExistence type="predicted"/>
<dbReference type="KEGG" id="pgri:PgNI_10871"/>
<dbReference type="AlphaFoldDB" id="A0A6P8AYW5"/>
<feature type="region of interest" description="Disordered" evidence="1">
    <location>
        <begin position="49"/>
        <end position="122"/>
    </location>
</feature>
<keyword evidence="2" id="KW-0732">Signal</keyword>
<evidence type="ECO:0000256" key="2">
    <source>
        <dbReference type="SAM" id="SignalP"/>
    </source>
</evidence>
<keyword evidence="3" id="KW-1185">Reference proteome</keyword>
<dbReference type="RefSeq" id="XP_030980067.1">
    <property type="nucleotide sequence ID" value="XM_031130845.1"/>
</dbReference>